<protein>
    <submittedName>
        <fullName evidence="2">Uncharacterized protein</fullName>
    </submittedName>
</protein>
<evidence type="ECO:0000256" key="1">
    <source>
        <dbReference type="SAM" id="MobiDB-lite"/>
    </source>
</evidence>
<accession>A0AAV4TKC1</accession>
<organism evidence="2 3">
    <name type="scientific">Caerostris darwini</name>
    <dbReference type="NCBI Taxonomy" id="1538125"/>
    <lineage>
        <taxon>Eukaryota</taxon>
        <taxon>Metazoa</taxon>
        <taxon>Ecdysozoa</taxon>
        <taxon>Arthropoda</taxon>
        <taxon>Chelicerata</taxon>
        <taxon>Arachnida</taxon>
        <taxon>Araneae</taxon>
        <taxon>Araneomorphae</taxon>
        <taxon>Entelegynae</taxon>
        <taxon>Araneoidea</taxon>
        <taxon>Araneidae</taxon>
        <taxon>Caerostris</taxon>
    </lineage>
</organism>
<gene>
    <name evidence="2" type="ORF">CDAR_401361</name>
</gene>
<evidence type="ECO:0000313" key="2">
    <source>
        <dbReference type="EMBL" id="GIY46184.1"/>
    </source>
</evidence>
<proteinExistence type="predicted"/>
<comment type="caution">
    <text evidence="2">The sequence shown here is derived from an EMBL/GenBank/DDBJ whole genome shotgun (WGS) entry which is preliminary data.</text>
</comment>
<feature type="region of interest" description="Disordered" evidence="1">
    <location>
        <begin position="1"/>
        <end position="34"/>
    </location>
</feature>
<sequence length="83" mass="9422">MKRKRFEPQLNLCTRIGQTGEDDSSLSPPPPNPTPLGPWCYTTLVLELPAKKLQVKGQVERSGHFHHYGSKKHRFCWTSVGYG</sequence>
<dbReference type="EMBL" id="BPLQ01009722">
    <property type="protein sequence ID" value="GIY46184.1"/>
    <property type="molecule type" value="Genomic_DNA"/>
</dbReference>
<dbReference type="Proteomes" id="UP001054837">
    <property type="component" value="Unassembled WGS sequence"/>
</dbReference>
<name>A0AAV4TKC1_9ARAC</name>
<keyword evidence="3" id="KW-1185">Reference proteome</keyword>
<evidence type="ECO:0000313" key="3">
    <source>
        <dbReference type="Proteomes" id="UP001054837"/>
    </source>
</evidence>
<reference evidence="2 3" key="1">
    <citation type="submission" date="2021-06" db="EMBL/GenBank/DDBJ databases">
        <title>Caerostris darwini draft genome.</title>
        <authorList>
            <person name="Kono N."/>
            <person name="Arakawa K."/>
        </authorList>
    </citation>
    <scope>NUCLEOTIDE SEQUENCE [LARGE SCALE GENOMIC DNA]</scope>
</reference>
<dbReference type="AlphaFoldDB" id="A0AAV4TKC1"/>